<evidence type="ECO:0000313" key="1">
    <source>
        <dbReference type="EMBL" id="GMN50068.1"/>
    </source>
</evidence>
<sequence>MLQTRPDPCINFIIIQKTRPEQPQTELGQLVDPALRVVLGSGLHQPILSEPECGLGSGACDGIGAAQAQILAWVLHGREGQAAPEEDSGELHLPRRHVPLVDRVSPRHRLVGPRQQREVIARSSGEFLAAGSFSPVRFGGFNLEFLC</sequence>
<comment type="caution">
    <text evidence="1">The sequence shown here is derived from an EMBL/GenBank/DDBJ whole genome shotgun (WGS) entry which is preliminary data.</text>
</comment>
<dbReference type="EMBL" id="BTGU01000032">
    <property type="protein sequence ID" value="GMN50068.1"/>
    <property type="molecule type" value="Genomic_DNA"/>
</dbReference>
<dbReference type="AlphaFoldDB" id="A0AA88AQ28"/>
<reference evidence="1" key="1">
    <citation type="submission" date="2023-07" db="EMBL/GenBank/DDBJ databases">
        <title>draft genome sequence of fig (Ficus carica).</title>
        <authorList>
            <person name="Takahashi T."/>
            <person name="Nishimura K."/>
        </authorList>
    </citation>
    <scope>NUCLEOTIDE SEQUENCE</scope>
</reference>
<evidence type="ECO:0000313" key="2">
    <source>
        <dbReference type="Proteomes" id="UP001187192"/>
    </source>
</evidence>
<accession>A0AA88AQ28</accession>
<name>A0AA88AQ28_FICCA</name>
<protein>
    <submittedName>
        <fullName evidence="1">Uncharacterized protein</fullName>
    </submittedName>
</protein>
<dbReference type="Proteomes" id="UP001187192">
    <property type="component" value="Unassembled WGS sequence"/>
</dbReference>
<organism evidence="1 2">
    <name type="scientific">Ficus carica</name>
    <name type="common">Common fig</name>
    <dbReference type="NCBI Taxonomy" id="3494"/>
    <lineage>
        <taxon>Eukaryota</taxon>
        <taxon>Viridiplantae</taxon>
        <taxon>Streptophyta</taxon>
        <taxon>Embryophyta</taxon>
        <taxon>Tracheophyta</taxon>
        <taxon>Spermatophyta</taxon>
        <taxon>Magnoliopsida</taxon>
        <taxon>eudicotyledons</taxon>
        <taxon>Gunneridae</taxon>
        <taxon>Pentapetalae</taxon>
        <taxon>rosids</taxon>
        <taxon>fabids</taxon>
        <taxon>Rosales</taxon>
        <taxon>Moraceae</taxon>
        <taxon>Ficeae</taxon>
        <taxon>Ficus</taxon>
    </lineage>
</organism>
<gene>
    <name evidence="1" type="ORF">TIFTF001_019238</name>
</gene>
<proteinExistence type="predicted"/>
<keyword evidence="2" id="KW-1185">Reference proteome</keyword>